<feature type="region of interest" description="Disordered" evidence="1">
    <location>
        <begin position="109"/>
        <end position="187"/>
    </location>
</feature>
<dbReference type="InParanoid" id="A0A401GUQ3"/>
<comment type="caution">
    <text evidence="2">The sequence shown here is derived from an EMBL/GenBank/DDBJ whole genome shotgun (WGS) entry which is preliminary data.</text>
</comment>
<dbReference type="AlphaFoldDB" id="A0A401GUQ3"/>
<keyword evidence="3" id="KW-1185">Reference proteome</keyword>
<evidence type="ECO:0000313" key="3">
    <source>
        <dbReference type="Proteomes" id="UP000287166"/>
    </source>
</evidence>
<dbReference type="GeneID" id="38782874"/>
<gene>
    <name evidence="2" type="ORF">SCP_0804810</name>
</gene>
<feature type="compositionally biased region" description="Basic and acidic residues" evidence="1">
    <location>
        <begin position="128"/>
        <end position="138"/>
    </location>
</feature>
<name>A0A401GUQ3_9APHY</name>
<evidence type="ECO:0000313" key="2">
    <source>
        <dbReference type="EMBL" id="GBE85957.1"/>
    </source>
</evidence>
<accession>A0A401GUQ3</accession>
<sequence length="383" mass="40829">MSDNRVNQGLFVPYRSMFDRNTGRDAGMEQALWEALEGLRKSGLRFASVSVSTVTIQLRNILMWPHIVFPKELAVAFVEAGSLSFTYEGCSLPSDAVLKSFPYPRVSMATPVATPPAPPAAQSKKRGRQAEESDKPEAGPKAAAPPKKRRRTAAKVTQGHKPEQPTTVRKGRKNAGGAVAQGAGQWTRNAAATTTWDISTVATSTMATSPVATSTVATTTVVTAVDSSVASELIDNGPSTSSTSILGTGPSRPPSQAALSLRSRPWTTTRSTHSLPTVSDQWEVSTPATSRLPIPAVVLMVRDIALLQPTPGIGEQTMPLPNDTAYQPVLVPRPRSPFLPDGPIEQDLWDEYFVASFGQLSPEYLALPAIAPEITDPAVGYSA</sequence>
<feature type="region of interest" description="Disordered" evidence="1">
    <location>
        <begin position="232"/>
        <end position="274"/>
    </location>
</feature>
<dbReference type="RefSeq" id="XP_027616870.1">
    <property type="nucleotide sequence ID" value="XM_027761069.1"/>
</dbReference>
<feature type="compositionally biased region" description="Low complexity" evidence="1">
    <location>
        <begin position="175"/>
        <end position="185"/>
    </location>
</feature>
<proteinExistence type="predicted"/>
<feature type="compositionally biased region" description="Polar residues" evidence="1">
    <location>
        <begin position="265"/>
        <end position="274"/>
    </location>
</feature>
<dbReference type="EMBL" id="BFAD01000008">
    <property type="protein sequence ID" value="GBE85957.1"/>
    <property type="molecule type" value="Genomic_DNA"/>
</dbReference>
<feature type="compositionally biased region" description="Polar residues" evidence="1">
    <location>
        <begin position="237"/>
        <end position="246"/>
    </location>
</feature>
<reference evidence="2 3" key="1">
    <citation type="journal article" date="2018" name="Sci. Rep.">
        <title>Genome sequence of the cauliflower mushroom Sparassis crispa (Hanabiratake) and its association with beneficial usage.</title>
        <authorList>
            <person name="Kiyama R."/>
            <person name="Furutani Y."/>
            <person name="Kawaguchi K."/>
            <person name="Nakanishi T."/>
        </authorList>
    </citation>
    <scope>NUCLEOTIDE SEQUENCE [LARGE SCALE GENOMIC DNA]</scope>
</reference>
<evidence type="ECO:0000256" key="1">
    <source>
        <dbReference type="SAM" id="MobiDB-lite"/>
    </source>
</evidence>
<protein>
    <submittedName>
        <fullName evidence="2">Uncharacterized protein</fullName>
    </submittedName>
</protein>
<dbReference type="Proteomes" id="UP000287166">
    <property type="component" value="Unassembled WGS sequence"/>
</dbReference>
<organism evidence="2 3">
    <name type="scientific">Sparassis crispa</name>
    <dbReference type="NCBI Taxonomy" id="139825"/>
    <lineage>
        <taxon>Eukaryota</taxon>
        <taxon>Fungi</taxon>
        <taxon>Dikarya</taxon>
        <taxon>Basidiomycota</taxon>
        <taxon>Agaricomycotina</taxon>
        <taxon>Agaricomycetes</taxon>
        <taxon>Polyporales</taxon>
        <taxon>Sparassidaceae</taxon>
        <taxon>Sparassis</taxon>
    </lineage>
</organism>